<gene>
    <name evidence="1" type="ORF">PORY_002775</name>
</gene>
<dbReference type="Proteomes" id="UP000768646">
    <property type="component" value="Unassembled WGS sequence"/>
</dbReference>
<reference evidence="1 2" key="1">
    <citation type="journal article" date="2021" name="Commun. Biol.">
        <title>Genomic insights into the host specific adaptation of the Pneumocystis genus.</title>
        <authorList>
            <person name="Cisse O.H."/>
            <person name="Ma L."/>
            <person name="Dekker J.P."/>
            <person name="Khil P.P."/>
            <person name="Youn J.-H."/>
            <person name="Brenchley J.M."/>
            <person name="Blair R."/>
            <person name="Pahar B."/>
            <person name="Chabe M."/>
            <person name="Van Rompay K.K.A."/>
            <person name="Keesler R."/>
            <person name="Sukura A."/>
            <person name="Hirsch V."/>
            <person name="Kutty G."/>
            <person name="Liu Y."/>
            <person name="Peng L."/>
            <person name="Chen J."/>
            <person name="Song J."/>
            <person name="Weissenbacher-Lang C."/>
            <person name="Xu J."/>
            <person name="Upham N.S."/>
            <person name="Stajich J.E."/>
            <person name="Cuomo C.A."/>
            <person name="Cushion M.T."/>
            <person name="Kovacs J.A."/>
        </authorList>
    </citation>
    <scope>NUCLEOTIDE SEQUENCE [LARGE SCALE GENOMIC DNA]</scope>
    <source>
        <strain evidence="1 2">RABM</strain>
    </source>
</reference>
<sequence>MNQAILKKLPPTLSGFLRKHLPLCLKEGASTVHLFKPVKNKETGRWRDPVYSLRRQAVLRKEAERYGLLSLLPMQKEAPRKPMRGLFHWKGTLSEHTGLRVKYWLMDGIKKCLGSTENMEMTSHDGKGLFLAKDSLNGKVDENKISDEPPPLPPSYPPPLPKECMSAFLDVSGRKTNESSSVTPTPTVEVAGVAAKGDLSSKVQKREPLSIEELVKKKKEAAAMNKPKFLTRKQREEIALEKRRLEVEKKTLQNERISSDIARKYSLKNNEDVSDGYRSNRNKAIPTEPKAMRKEQDALAKQVAELFKSSGKNQEIKTEMTSEEKEIEDIRKRYLGTGDNKKKKRRTSERKFVFDWDNTEDTSSDINPIYSNRHSAQFLGRGRLGGFDDKNSNHYTNSFIDMLVRSGNEEDKNRAKQLIDMEHKKSAKISWDDKHWSEKPLELMKERDWRIFKEDFSISSRGGSIPNPMRSWKESGLPKIILDMIEIVGYKEPSPIQRAAIPIGLQNRDIIGIAETGSGKTASFVLPMLVYISTLPPLDEHNKNDGPYAIILAPTRELAQQIESETKKFSEPMDFVCVSIVGGHKIEEQAFNIRDGVHIVIATPGRLLDCLERHVLVLSQCAYVVLDEADRMIDMGFEETVNKLLDALPVHNQKPDTDDAENPVLMSKIIGGKERFRQTVMFSATMPPAVEKLAKKYLRRPAIVTIGNAGQAVDTVVQIVEMMNTEDKKRRRLEELLNSNDYSPPVIIFINQRRSCDALAKSLARIGWNAVTLHGGKSQEQREAALAQLRSGEADCLVATDLAGRGIDVADVSLVVNFNMAKNIEDYTHRIGRTGRAGKSGTAITFLTPEDTDVMYDLKQTISKSSISKVPDWLKMHEAAQRKQDKQPSKKTADELLFQIPSGRWY</sequence>
<evidence type="ECO:0000313" key="2">
    <source>
        <dbReference type="Proteomes" id="UP000768646"/>
    </source>
</evidence>
<organism evidence="1 2">
    <name type="scientific">Pneumocystis oryctolagi</name>
    <dbReference type="NCBI Taxonomy" id="42067"/>
    <lineage>
        <taxon>Eukaryota</taxon>
        <taxon>Fungi</taxon>
        <taxon>Dikarya</taxon>
        <taxon>Ascomycota</taxon>
        <taxon>Taphrinomycotina</taxon>
        <taxon>Pneumocystomycetes</taxon>
        <taxon>Pneumocystaceae</taxon>
        <taxon>Pneumocystis</taxon>
    </lineage>
</organism>
<name>A0ACB7C846_9ASCO</name>
<protein>
    <submittedName>
        <fullName evidence="1">Uncharacterized protein</fullName>
    </submittedName>
</protein>
<comment type="caution">
    <text evidence="1">The sequence shown here is derived from an EMBL/GenBank/DDBJ whole genome shotgun (WGS) entry which is preliminary data.</text>
</comment>
<keyword evidence="2" id="KW-1185">Reference proteome</keyword>
<dbReference type="EMBL" id="JABTEG010000021">
    <property type="protein sequence ID" value="KAG4303812.1"/>
    <property type="molecule type" value="Genomic_DNA"/>
</dbReference>
<proteinExistence type="predicted"/>
<accession>A0ACB7C846</accession>
<evidence type="ECO:0000313" key="1">
    <source>
        <dbReference type="EMBL" id="KAG4303812.1"/>
    </source>
</evidence>